<dbReference type="OrthoDB" id="10068368at2759"/>
<dbReference type="InterPro" id="IPR045007">
    <property type="entry name" value="LSB5"/>
</dbReference>
<dbReference type="HOGENOM" id="CLU_036827_2_0_1"/>
<organism evidence="2 3">
    <name type="scientific">Eremothecium cymbalariae (strain CBS 270.75 / DBVPG 7215 / KCTC 17166 / NRRL Y-17582)</name>
    <name type="common">Yeast</name>
    <dbReference type="NCBI Taxonomy" id="931890"/>
    <lineage>
        <taxon>Eukaryota</taxon>
        <taxon>Fungi</taxon>
        <taxon>Dikarya</taxon>
        <taxon>Ascomycota</taxon>
        <taxon>Saccharomycotina</taxon>
        <taxon>Saccharomycetes</taxon>
        <taxon>Saccharomycetales</taxon>
        <taxon>Saccharomycetaceae</taxon>
        <taxon>Eremothecium</taxon>
    </lineage>
</organism>
<dbReference type="eggNOG" id="ENOG502QR8R">
    <property type="taxonomic scope" value="Eukaryota"/>
</dbReference>
<dbReference type="GO" id="GO:0051666">
    <property type="term" value="P:actin cortical patch localization"/>
    <property type="evidence" value="ECO:0007669"/>
    <property type="project" value="EnsemblFungi"/>
</dbReference>
<feature type="region of interest" description="Disordered" evidence="1">
    <location>
        <begin position="297"/>
        <end position="332"/>
    </location>
</feature>
<name>G8JM43_ERECY</name>
<evidence type="ECO:0000313" key="3">
    <source>
        <dbReference type="Proteomes" id="UP000006790"/>
    </source>
</evidence>
<dbReference type="STRING" id="931890.G8JM43"/>
<evidence type="ECO:0000256" key="1">
    <source>
        <dbReference type="SAM" id="MobiDB-lite"/>
    </source>
</evidence>
<keyword evidence="3" id="KW-1185">Reference proteome</keyword>
<dbReference type="CDD" id="cd16980">
    <property type="entry name" value="VHS_Lsb5"/>
    <property type="match status" value="1"/>
</dbReference>
<dbReference type="FunCoup" id="G8JM43">
    <property type="interactions" value="24"/>
</dbReference>
<feature type="compositionally biased region" description="Basic and acidic residues" evidence="1">
    <location>
        <begin position="297"/>
        <end position="306"/>
    </location>
</feature>
<dbReference type="GO" id="GO:0006897">
    <property type="term" value="P:endocytosis"/>
    <property type="evidence" value="ECO:0007669"/>
    <property type="project" value="EnsemblFungi"/>
</dbReference>
<dbReference type="Gene3D" id="1.25.40.90">
    <property type="match status" value="1"/>
</dbReference>
<dbReference type="PANTHER" id="PTHR47789:SF1">
    <property type="entry name" value="LAS SEVENTEEN-BINDING PROTEIN 5"/>
    <property type="match status" value="1"/>
</dbReference>
<dbReference type="RefSeq" id="XP_003644120.1">
    <property type="nucleotide sequence ID" value="XM_003644072.1"/>
</dbReference>
<dbReference type="Proteomes" id="UP000006790">
    <property type="component" value="Chromosome 1"/>
</dbReference>
<dbReference type="OMA" id="YGSVHRQ"/>
<dbReference type="InterPro" id="IPR044103">
    <property type="entry name" value="GAT_LSB5"/>
</dbReference>
<dbReference type="PANTHER" id="PTHR47789">
    <property type="entry name" value="LAS SEVENTEEN-BINDING PROTEIN 5"/>
    <property type="match status" value="1"/>
</dbReference>
<dbReference type="GO" id="GO:0007015">
    <property type="term" value="P:actin filament organization"/>
    <property type="evidence" value="ECO:0007669"/>
    <property type="project" value="EnsemblFungi"/>
</dbReference>
<dbReference type="InterPro" id="IPR008942">
    <property type="entry name" value="ENTH_VHS"/>
</dbReference>
<dbReference type="GO" id="GO:0030479">
    <property type="term" value="C:actin cortical patch"/>
    <property type="evidence" value="ECO:0007669"/>
    <property type="project" value="EnsemblFungi"/>
</dbReference>
<proteinExistence type="predicted"/>
<dbReference type="EMBL" id="CP002497">
    <property type="protein sequence ID" value="AET37303.1"/>
    <property type="molecule type" value="Genomic_DNA"/>
</dbReference>
<reference evidence="3" key="1">
    <citation type="journal article" date="2012" name="G3 (Bethesda)">
        <title>Pichia sorbitophila, an interspecies yeast hybrid reveals early steps of genome resolution following polyploidization.</title>
        <authorList>
            <person name="Leh Louis V."/>
            <person name="Despons L."/>
            <person name="Friedrich A."/>
            <person name="Martin T."/>
            <person name="Durrens P."/>
            <person name="Casaregola S."/>
            <person name="Neuveglise C."/>
            <person name="Fairhead C."/>
            <person name="Marck C."/>
            <person name="Cruz J.A."/>
            <person name="Straub M.L."/>
            <person name="Kugler V."/>
            <person name="Sacerdot C."/>
            <person name="Uzunov Z."/>
            <person name="Thierry A."/>
            <person name="Weiss S."/>
            <person name="Bleykasten C."/>
            <person name="De Montigny J."/>
            <person name="Jacques N."/>
            <person name="Jung P."/>
            <person name="Lemaire M."/>
            <person name="Mallet S."/>
            <person name="Morel G."/>
            <person name="Richard G.F."/>
            <person name="Sarkar A."/>
            <person name="Savel G."/>
            <person name="Schacherer J."/>
            <person name="Seret M.L."/>
            <person name="Talla E."/>
            <person name="Samson G."/>
            <person name="Jubin C."/>
            <person name="Poulain J."/>
            <person name="Vacherie B."/>
            <person name="Barbe V."/>
            <person name="Pelletier E."/>
            <person name="Sherman D.J."/>
            <person name="Westhof E."/>
            <person name="Weissenbach J."/>
            <person name="Baret P.V."/>
            <person name="Wincker P."/>
            <person name="Gaillardin C."/>
            <person name="Dujon B."/>
            <person name="Souciet J.L."/>
        </authorList>
    </citation>
    <scope>NUCLEOTIDE SEQUENCE [LARGE SCALE GENOMIC DNA]</scope>
    <source>
        <strain evidence="3">CBS 270.75 / DBVPG 7215 / KCTC 17166 / NRRL Y-17582</strain>
    </source>
</reference>
<evidence type="ECO:0000313" key="2">
    <source>
        <dbReference type="EMBL" id="AET37303.1"/>
    </source>
</evidence>
<dbReference type="SUPFAM" id="SSF89009">
    <property type="entry name" value="GAT-like domain"/>
    <property type="match status" value="1"/>
</dbReference>
<accession>G8JM43</accession>
<dbReference type="AlphaFoldDB" id="G8JM43"/>
<dbReference type="KEGG" id="erc:Ecym_1045"/>
<dbReference type="GeneID" id="11472978"/>
<gene>
    <name evidence="2" type="ordered locus">Ecym_1045</name>
</gene>
<dbReference type="CDD" id="cd14232">
    <property type="entry name" value="GAT_LSB5"/>
    <property type="match status" value="1"/>
</dbReference>
<dbReference type="InParanoid" id="G8JM43"/>
<protein>
    <recommendedName>
        <fullName evidence="4">VHS domain-containing protein</fullName>
    </recommendedName>
</protein>
<dbReference type="SUPFAM" id="SSF48464">
    <property type="entry name" value="ENTH/VHS domain"/>
    <property type="match status" value="1"/>
</dbReference>
<evidence type="ECO:0008006" key="4">
    <source>
        <dbReference type="Google" id="ProtNLM"/>
    </source>
</evidence>
<sequence length="332" mass="37738">MGFLSDHQHTLITDIIDRVVSIETVTLEVELERLVQLIRSESEYESTNNQLEAARAMRKQLKYGNQVQQSRALDLLNLFVSQLIRFSVIYNDVKLLQRLQGIAMETETDSRGRSYHKKVVKQAVGYLLAWTSFIRTQAPDSRSYDGLLRLGDMVKRNYVKKTERSRQRHSYTIESGGKSTKKGAFIEDCADTTTNLDDELYHIPHINIANEASNIKLLISDALATAISLKNSLLELPKGKKSIDDAHATAKFTEARELRKRVLRYLQLITEGELLGPLIHANEELVNALSRYDELADDNHDDRLDNDSLSSDDLSERESNSTDNPFGDQNKI</sequence>